<reference evidence="2 3" key="1">
    <citation type="journal article" date="2013" name="Proc. Natl. Acad. Sci. U.S.A.">
        <title>Genome of an arbuscular mycorrhizal fungus provides insight into the oldest plant symbiosis.</title>
        <authorList>
            <person name="Tisserant E."/>
            <person name="Malbreil M."/>
            <person name="Kuo A."/>
            <person name="Kohler A."/>
            <person name="Symeonidi A."/>
            <person name="Balestrini R."/>
            <person name="Charron P."/>
            <person name="Duensing N."/>
            <person name="Frei Dit Frey N."/>
            <person name="Gianinazzi-Pearson V."/>
            <person name="Gilbert L.B."/>
            <person name="Handa Y."/>
            <person name="Herr J.R."/>
            <person name="Hijri M."/>
            <person name="Koul R."/>
            <person name="Kawaguchi M."/>
            <person name="Krajinski F."/>
            <person name="Lammers P.J."/>
            <person name="Masclaux F.G."/>
            <person name="Murat C."/>
            <person name="Morin E."/>
            <person name="Ndikumana S."/>
            <person name="Pagni M."/>
            <person name="Petitpierre D."/>
            <person name="Requena N."/>
            <person name="Rosikiewicz P."/>
            <person name="Riley R."/>
            <person name="Saito K."/>
            <person name="San Clemente H."/>
            <person name="Shapiro H."/>
            <person name="van Tuinen D."/>
            <person name="Becard G."/>
            <person name="Bonfante P."/>
            <person name="Paszkowski U."/>
            <person name="Shachar-Hill Y.Y."/>
            <person name="Tuskan G.A."/>
            <person name="Young P.W."/>
            <person name="Sanders I.R."/>
            <person name="Henrissat B."/>
            <person name="Rensing S.A."/>
            <person name="Grigoriev I.V."/>
            <person name="Corradi N."/>
            <person name="Roux C."/>
            <person name="Martin F."/>
        </authorList>
    </citation>
    <scope>NUCLEOTIDE SEQUENCE [LARGE SCALE GENOMIC DNA]</scope>
    <source>
        <strain evidence="2 3">DAOM 197198</strain>
    </source>
</reference>
<dbReference type="AlphaFoldDB" id="A0A2P4PCF4"/>
<dbReference type="Proteomes" id="UP000018888">
    <property type="component" value="Unassembled WGS sequence"/>
</dbReference>
<gene>
    <name evidence="2" type="ORF">GLOIN_2v1690023</name>
</gene>
<sequence>MKNTLLLIVKKIIRFNLNFIKLLKFIDISKGLHMIFINLLVFMIMIIKKVLVSNNCLIM</sequence>
<reference evidence="2 3" key="2">
    <citation type="journal article" date="2018" name="New Phytol.">
        <title>High intraspecific genome diversity in the model arbuscular mycorrhizal symbiont Rhizophagus irregularis.</title>
        <authorList>
            <person name="Chen E.C.H."/>
            <person name="Morin E."/>
            <person name="Beaudet D."/>
            <person name="Noel J."/>
            <person name="Yildirir G."/>
            <person name="Ndikumana S."/>
            <person name="Charron P."/>
            <person name="St-Onge C."/>
            <person name="Giorgi J."/>
            <person name="Kruger M."/>
            <person name="Marton T."/>
            <person name="Ropars J."/>
            <person name="Grigoriev I.V."/>
            <person name="Hainaut M."/>
            <person name="Henrissat B."/>
            <person name="Roux C."/>
            <person name="Martin F."/>
            <person name="Corradi N."/>
        </authorList>
    </citation>
    <scope>NUCLEOTIDE SEQUENCE [LARGE SCALE GENOMIC DNA]</scope>
    <source>
        <strain evidence="2 3">DAOM 197198</strain>
    </source>
</reference>
<name>A0A2P4PCF4_RHIID</name>
<feature type="transmembrane region" description="Helical" evidence="1">
    <location>
        <begin position="31"/>
        <end position="51"/>
    </location>
</feature>
<organism evidence="2 3">
    <name type="scientific">Rhizophagus irregularis (strain DAOM 181602 / DAOM 197198 / MUCL 43194)</name>
    <name type="common">Arbuscular mycorrhizal fungus</name>
    <name type="synonym">Glomus intraradices</name>
    <dbReference type="NCBI Taxonomy" id="747089"/>
    <lineage>
        <taxon>Eukaryota</taxon>
        <taxon>Fungi</taxon>
        <taxon>Fungi incertae sedis</taxon>
        <taxon>Mucoromycota</taxon>
        <taxon>Glomeromycotina</taxon>
        <taxon>Glomeromycetes</taxon>
        <taxon>Glomerales</taxon>
        <taxon>Glomeraceae</taxon>
        <taxon>Rhizophagus</taxon>
    </lineage>
</organism>
<comment type="caution">
    <text evidence="2">The sequence shown here is derived from an EMBL/GenBank/DDBJ whole genome shotgun (WGS) entry which is preliminary data.</text>
</comment>
<keyword evidence="3" id="KW-1185">Reference proteome</keyword>
<evidence type="ECO:0000313" key="3">
    <source>
        <dbReference type="Proteomes" id="UP000018888"/>
    </source>
</evidence>
<keyword evidence="1" id="KW-0472">Membrane</keyword>
<proteinExistence type="predicted"/>
<evidence type="ECO:0000256" key="1">
    <source>
        <dbReference type="SAM" id="Phobius"/>
    </source>
</evidence>
<accession>A0A2P4PCF4</accession>
<keyword evidence="1" id="KW-0812">Transmembrane</keyword>
<evidence type="ECO:0000313" key="2">
    <source>
        <dbReference type="EMBL" id="POG63062.1"/>
    </source>
</evidence>
<protein>
    <submittedName>
        <fullName evidence="2">Uncharacterized protein</fullName>
    </submittedName>
</protein>
<keyword evidence="1" id="KW-1133">Transmembrane helix</keyword>
<dbReference type="EMBL" id="AUPC02000279">
    <property type="protein sequence ID" value="POG63062.1"/>
    <property type="molecule type" value="Genomic_DNA"/>
</dbReference>